<gene>
    <name evidence="12" type="ORF">PMEA_00023897</name>
</gene>
<dbReference type="InterPro" id="IPR051022">
    <property type="entry name" value="Notch_Cell-Fate_Det"/>
</dbReference>
<dbReference type="InterPro" id="IPR001190">
    <property type="entry name" value="SRCR"/>
</dbReference>
<dbReference type="PROSITE" id="PS00022">
    <property type="entry name" value="EGF_1"/>
    <property type="match status" value="2"/>
</dbReference>
<evidence type="ECO:0000256" key="4">
    <source>
        <dbReference type="ARBA" id="ARBA00023157"/>
    </source>
</evidence>
<keyword evidence="5" id="KW-0325">Glycoprotein</keyword>
<proteinExistence type="predicted"/>
<sequence>MSNVRLVGSPISNAGRVEVFYLGDWGTVNNWGWDLNAAHVVCRQLGYPASLSSGYNNQFGSSTGPEWFRNVRCFGNETNLGECTKDVYGYISSGSSTITVLCKLPYQAGDLSTFWIHALIFRHFYKEISCLIYCLKQLLIPSFKKQKYFFLPAFICPDISSKCLEVKCQHQGTCIDTGGGAICNCTEGFTGIHCEKSISNPCQSSPCMNGGKCFSNESSYICSCPVGLSGHRCEERTAITMKPCQSHPCPNNAFCHDNETHFYCVFNEAEHSTSQSGDGSLQKQNGSTTSKTTFLVTLSILASLVFLLIAAVVYLSFQNRKLSKLKPRDQQATFSNMAYRSDKEETYYSDEIDLGTGTNHSSMPTRDNTNHLYEIAPTFHETATSRALPPIPPPHRAERMNPQAARKKANRGNDGLKAIAVEGSKRATTGAGEHYMALSKENSSTASRNISADGGPNPNEYMSLSPNRHGDISHS</sequence>
<dbReference type="InterPro" id="IPR036772">
    <property type="entry name" value="SRCR-like_dom_sf"/>
</dbReference>
<evidence type="ECO:0000256" key="1">
    <source>
        <dbReference type="ARBA" id="ARBA00022536"/>
    </source>
</evidence>
<feature type="domain" description="EGF-like" evidence="10">
    <location>
        <begin position="159"/>
        <end position="195"/>
    </location>
</feature>
<evidence type="ECO:0000256" key="5">
    <source>
        <dbReference type="ARBA" id="ARBA00023180"/>
    </source>
</evidence>
<evidence type="ECO:0000313" key="13">
    <source>
        <dbReference type="Proteomes" id="UP001159428"/>
    </source>
</evidence>
<keyword evidence="3" id="KW-0677">Repeat</keyword>
<evidence type="ECO:0000259" key="10">
    <source>
        <dbReference type="PROSITE" id="PS50026"/>
    </source>
</evidence>
<dbReference type="SMART" id="SM00202">
    <property type="entry name" value="SR"/>
    <property type="match status" value="1"/>
</dbReference>
<dbReference type="PRINTS" id="PR00258">
    <property type="entry name" value="SPERACTRCPTR"/>
</dbReference>
<organism evidence="12 13">
    <name type="scientific">Pocillopora meandrina</name>
    <dbReference type="NCBI Taxonomy" id="46732"/>
    <lineage>
        <taxon>Eukaryota</taxon>
        <taxon>Metazoa</taxon>
        <taxon>Cnidaria</taxon>
        <taxon>Anthozoa</taxon>
        <taxon>Hexacorallia</taxon>
        <taxon>Scleractinia</taxon>
        <taxon>Astrocoeniina</taxon>
        <taxon>Pocilloporidae</taxon>
        <taxon>Pocillopora</taxon>
    </lineage>
</organism>
<dbReference type="SUPFAM" id="SSF57196">
    <property type="entry name" value="EGF/Laminin"/>
    <property type="match status" value="2"/>
</dbReference>
<dbReference type="PANTHER" id="PTHR24049">
    <property type="entry name" value="CRUMBS FAMILY MEMBER"/>
    <property type="match status" value="1"/>
</dbReference>
<keyword evidence="9" id="KW-0472">Membrane</keyword>
<keyword evidence="4 7" id="KW-1015">Disulfide bond</keyword>
<dbReference type="SUPFAM" id="SSF56487">
    <property type="entry name" value="SRCR-like"/>
    <property type="match status" value="1"/>
</dbReference>
<accession>A0AAU9XJK6</accession>
<dbReference type="Pfam" id="PF00530">
    <property type="entry name" value="SRCR"/>
    <property type="match status" value="1"/>
</dbReference>
<dbReference type="PROSITE" id="PS50287">
    <property type="entry name" value="SRCR_2"/>
    <property type="match status" value="1"/>
</dbReference>
<keyword evidence="1 6" id="KW-0245">EGF-like domain</keyword>
<comment type="caution">
    <text evidence="12">The sequence shown here is derived from an EMBL/GenBank/DDBJ whole genome shotgun (WGS) entry which is preliminary data.</text>
</comment>
<feature type="disulfide bond" evidence="6">
    <location>
        <begin position="224"/>
        <end position="233"/>
    </location>
</feature>
<evidence type="ECO:0000256" key="7">
    <source>
        <dbReference type="PROSITE-ProRule" id="PRU00196"/>
    </source>
</evidence>
<evidence type="ECO:0000256" key="2">
    <source>
        <dbReference type="ARBA" id="ARBA00022729"/>
    </source>
</evidence>
<feature type="disulfide bond" evidence="6">
    <location>
        <begin position="185"/>
        <end position="194"/>
    </location>
</feature>
<keyword evidence="13" id="KW-1185">Reference proteome</keyword>
<dbReference type="PROSITE" id="PS01186">
    <property type="entry name" value="EGF_2"/>
    <property type="match status" value="1"/>
</dbReference>
<dbReference type="SMART" id="SM00179">
    <property type="entry name" value="EGF_CA"/>
    <property type="match status" value="2"/>
</dbReference>
<keyword evidence="2" id="KW-0732">Signal</keyword>
<dbReference type="InterPro" id="IPR000742">
    <property type="entry name" value="EGF"/>
</dbReference>
<dbReference type="SMART" id="SM00181">
    <property type="entry name" value="EGF"/>
    <property type="match status" value="2"/>
</dbReference>
<name>A0AAU9XJK6_9CNID</name>
<dbReference type="Gene3D" id="3.10.250.10">
    <property type="entry name" value="SRCR-like domain"/>
    <property type="match status" value="1"/>
</dbReference>
<feature type="region of interest" description="Disordered" evidence="8">
    <location>
        <begin position="427"/>
        <end position="475"/>
    </location>
</feature>
<dbReference type="Pfam" id="PF00008">
    <property type="entry name" value="EGF"/>
    <property type="match status" value="2"/>
</dbReference>
<reference evidence="12 13" key="1">
    <citation type="submission" date="2022-05" db="EMBL/GenBank/DDBJ databases">
        <authorList>
            <consortium name="Genoscope - CEA"/>
            <person name="William W."/>
        </authorList>
    </citation>
    <scope>NUCLEOTIDE SEQUENCE [LARGE SCALE GENOMIC DNA]</scope>
</reference>
<dbReference type="AlphaFoldDB" id="A0AAU9XJK6"/>
<feature type="domain" description="EGF-like" evidence="10">
    <location>
        <begin position="198"/>
        <end position="234"/>
    </location>
</feature>
<comment type="caution">
    <text evidence="7">Lacks conserved residue(s) required for the propagation of feature annotation.</text>
</comment>
<feature type="region of interest" description="Disordered" evidence="8">
    <location>
        <begin position="395"/>
        <end position="415"/>
    </location>
</feature>
<evidence type="ECO:0000259" key="11">
    <source>
        <dbReference type="PROSITE" id="PS50287"/>
    </source>
</evidence>
<evidence type="ECO:0000313" key="12">
    <source>
        <dbReference type="EMBL" id="CAH3148460.1"/>
    </source>
</evidence>
<feature type="domain" description="SRCR" evidence="11">
    <location>
        <begin position="4"/>
        <end position="103"/>
    </location>
</feature>
<evidence type="ECO:0000256" key="3">
    <source>
        <dbReference type="ARBA" id="ARBA00022737"/>
    </source>
</evidence>
<keyword evidence="9" id="KW-0812">Transmembrane</keyword>
<dbReference type="Proteomes" id="UP001159428">
    <property type="component" value="Unassembled WGS sequence"/>
</dbReference>
<dbReference type="PROSITE" id="PS50026">
    <property type="entry name" value="EGF_3"/>
    <property type="match status" value="2"/>
</dbReference>
<dbReference type="FunFam" id="2.10.25.10:FF:000472">
    <property type="entry name" value="Uncharacterized protein, isoform A"/>
    <property type="match status" value="1"/>
</dbReference>
<evidence type="ECO:0000256" key="6">
    <source>
        <dbReference type="PROSITE-ProRule" id="PRU00076"/>
    </source>
</evidence>
<dbReference type="InterPro" id="IPR001881">
    <property type="entry name" value="EGF-like_Ca-bd_dom"/>
</dbReference>
<feature type="compositionally biased region" description="Polar residues" evidence="8">
    <location>
        <begin position="440"/>
        <end position="450"/>
    </location>
</feature>
<feature type="disulfide bond" evidence="7">
    <location>
        <begin position="73"/>
        <end position="83"/>
    </location>
</feature>
<evidence type="ECO:0000256" key="9">
    <source>
        <dbReference type="SAM" id="Phobius"/>
    </source>
</evidence>
<evidence type="ECO:0000256" key="8">
    <source>
        <dbReference type="SAM" id="MobiDB-lite"/>
    </source>
</evidence>
<keyword evidence="9" id="KW-1133">Transmembrane helix</keyword>
<dbReference type="GO" id="GO:0005509">
    <property type="term" value="F:calcium ion binding"/>
    <property type="evidence" value="ECO:0007669"/>
    <property type="project" value="InterPro"/>
</dbReference>
<dbReference type="GO" id="GO:0016020">
    <property type="term" value="C:membrane"/>
    <property type="evidence" value="ECO:0007669"/>
    <property type="project" value="InterPro"/>
</dbReference>
<dbReference type="FunFam" id="3.10.250.10:FF:000001">
    <property type="entry name" value="Lysyl oxidase 4 isoform X1"/>
    <property type="match status" value="1"/>
</dbReference>
<protein>
    <submittedName>
        <fullName evidence="12">Uncharacterized protein</fullName>
    </submittedName>
</protein>
<feature type="transmembrane region" description="Helical" evidence="9">
    <location>
        <begin position="294"/>
        <end position="317"/>
    </location>
</feature>
<dbReference type="CDD" id="cd00054">
    <property type="entry name" value="EGF_CA"/>
    <property type="match status" value="2"/>
</dbReference>
<dbReference type="EMBL" id="CALNXJ010000044">
    <property type="protein sequence ID" value="CAH3148460.1"/>
    <property type="molecule type" value="Genomic_DNA"/>
</dbReference>
<dbReference type="Gene3D" id="2.10.25.10">
    <property type="entry name" value="Laminin"/>
    <property type="match status" value="2"/>
</dbReference>